<evidence type="ECO:0000313" key="5">
    <source>
        <dbReference type="Proteomes" id="UP000531251"/>
    </source>
</evidence>
<protein>
    <recommendedName>
        <fullName evidence="3">DUF2059 domain-containing protein</fullName>
    </recommendedName>
</protein>
<sequence>MKALATALLLAAASPALAQTQPPAASAPAAAAPDPARLAVARELADKLIPQGMYQRMLGGNFNRMMESMVGSAAEIPMRDFAQMGGMSEAEVAALGQTTLREVMEIYDPYWQERQQRMMRSMMGEMGKLMSTLEPKVRVALARAYAREYTLPELQALQRFFATPAGSHYARSSMELMMGPDMAQTMAEAMPEIMKQMPALVQAAQAGTKDLPSPRKAEDLTPQEREKILKLLGAKSAPPAKK</sequence>
<feature type="region of interest" description="Disordered" evidence="1">
    <location>
        <begin position="204"/>
        <end position="223"/>
    </location>
</feature>
<keyword evidence="5" id="KW-1185">Reference proteome</keyword>
<comment type="caution">
    <text evidence="4">The sequence shown here is derived from an EMBL/GenBank/DDBJ whole genome shotgun (WGS) entry which is preliminary data.</text>
</comment>
<evidence type="ECO:0000256" key="2">
    <source>
        <dbReference type="SAM" id="SignalP"/>
    </source>
</evidence>
<proteinExistence type="predicted"/>
<evidence type="ECO:0000259" key="3">
    <source>
        <dbReference type="Pfam" id="PF09832"/>
    </source>
</evidence>
<organism evidence="4 5">
    <name type="scientific">Sphingomonas trueperi</name>
    <dbReference type="NCBI Taxonomy" id="53317"/>
    <lineage>
        <taxon>Bacteria</taxon>
        <taxon>Pseudomonadati</taxon>
        <taxon>Pseudomonadota</taxon>
        <taxon>Alphaproteobacteria</taxon>
        <taxon>Sphingomonadales</taxon>
        <taxon>Sphingomonadaceae</taxon>
        <taxon>Sphingomonas</taxon>
    </lineage>
</organism>
<feature type="signal peptide" evidence="2">
    <location>
        <begin position="1"/>
        <end position="18"/>
    </location>
</feature>
<evidence type="ECO:0000313" key="4">
    <source>
        <dbReference type="EMBL" id="NJB98036.1"/>
    </source>
</evidence>
<dbReference type="RefSeq" id="WP_125975796.1">
    <property type="nucleotide sequence ID" value="NZ_JAATJB010000006.1"/>
</dbReference>
<feature type="domain" description="DUF2059" evidence="3">
    <location>
        <begin position="138"/>
        <end position="190"/>
    </location>
</feature>
<accession>A0A7X5XZ18</accession>
<feature type="chain" id="PRO_5030962330" description="DUF2059 domain-containing protein" evidence="2">
    <location>
        <begin position="19"/>
        <end position="242"/>
    </location>
</feature>
<dbReference type="Proteomes" id="UP000531251">
    <property type="component" value="Unassembled WGS sequence"/>
</dbReference>
<dbReference type="AlphaFoldDB" id="A0A7X5XZ18"/>
<reference evidence="4 5" key="1">
    <citation type="submission" date="2020-03" db="EMBL/GenBank/DDBJ databases">
        <title>Genomic Encyclopedia of Type Strains, Phase IV (KMG-IV): sequencing the most valuable type-strain genomes for metagenomic binning, comparative biology and taxonomic classification.</title>
        <authorList>
            <person name="Goeker M."/>
        </authorList>
    </citation>
    <scope>NUCLEOTIDE SEQUENCE [LARGE SCALE GENOMIC DNA]</scope>
    <source>
        <strain evidence="4 5">DSM 7225</strain>
    </source>
</reference>
<feature type="compositionally biased region" description="Basic and acidic residues" evidence="1">
    <location>
        <begin position="212"/>
        <end position="223"/>
    </location>
</feature>
<evidence type="ECO:0000256" key="1">
    <source>
        <dbReference type="SAM" id="MobiDB-lite"/>
    </source>
</evidence>
<keyword evidence="2" id="KW-0732">Signal</keyword>
<gene>
    <name evidence="4" type="ORF">GGR89_002363</name>
</gene>
<dbReference type="EMBL" id="JAATJB010000006">
    <property type="protein sequence ID" value="NJB98036.1"/>
    <property type="molecule type" value="Genomic_DNA"/>
</dbReference>
<name>A0A7X5XZ18_9SPHN</name>
<dbReference type="InterPro" id="IPR018637">
    <property type="entry name" value="DUF2059"/>
</dbReference>
<dbReference type="Pfam" id="PF09832">
    <property type="entry name" value="DUF2059"/>
    <property type="match status" value="1"/>
</dbReference>